<feature type="coiled-coil region" evidence="1">
    <location>
        <begin position="2"/>
        <end position="29"/>
    </location>
</feature>
<evidence type="ECO:0000313" key="3">
    <source>
        <dbReference type="Proteomes" id="UP000318416"/>
    </source>
</evidence>
<dbReference type="RefSeq" id="WP_145789550.1">
    <property type="nucleotide sequence ID" value="NZ_BAAABR010000089.1"/>
</dbReference>
<gene>
    <name evidence="2" type="ORF">FB465_2033</name>
</gene>
<name>A0A561EN84_9ACTN</name>
<dbReference type="Proteomes" id="UP000318416">
    <property type="component" value="Unassembled WGS sequence"/>
</dbReference>
<reference evidence="2 3" key="1">
    <citation type="submission" date="2019-06" db="EMBL/GenBank/DDBJ databases">
        <title>Sequencing the genomes of 1000 actinobacteria strains.</title>
        <authorList>
            <person name="Klenk H.-P."/>
        </authorList>
    </citation>
    <scope>NUCLEOTIDE SEQUENCE [LARGE SCALE GENOMIC DNA]</scope>
    <source>
        <strain evidence="2 3">DSM 41649</strain>
    </source>
</reference>
<evidence type="ECO:0000313" key="2">
    <source>
        <dbReference type="EMBL" id="TWE17029.1"/>
    </source>
</evidence>
<protein>
    <submittedName>
        <fullName evidence="2">Uncharacterized protein</fullName>
    </submittedName>
</protein>
<comment type="caution">
    <text evidence="2">The sequence shown here is derived from an EMBL/GenBank/DDBJ whole genome shotgun (WGS) entry which is preliminary data.</text>
</comment>
<organism evidence="2 3">
    <name type="scientific">Kitasatospora atroaurantiaca</name>
    <dbReference type="NCBI Taxonomy" id="285545"/>
    <lineage>
        <taxon>Bacteria</taxon>
        <taxon>Bacillati</taxon>
        <taxon>Actinomycetota</taxon>
        <taxon>Actinomycetes</taxon>
        <taxon>Kitasatosporales</taxon>
        <taxon>Streptomycetaceae</taxon>
        <taxon>Kitasatospora</taxon>
    </lineage>
</organism>
<dbReference type="EMBL" id="VIVR01000001">
    <property type="protein sequence ID" value="TWE17029.1"/>
    <property type="molecule type" value="Genomic_DNA"/>
</dbReference>
<evidence type="ECO:0000256" key="1">
    <source>
        <dbReference type="SAM" id="Coils"/>
    </source>
</evidence>
<feature type="coiled-coil region" evidence="1">
    <location>
        <begin position="109"/>
        <end position="136"/>
    </location>
</feature>
<dbReference type="AlphaFoldDB" id="A0A561EN84"/>
<sequence>MLFTKQNRIKRLQARCARLEGQLSKAVEERDSARWLVTHRAMSASMADAWSAEAVDHAVRIGRLARGAARYLGEIGRLRRLVAEQDEVLSDPRFAADRAIRPAVPTPETERLRRELRQANALVESQQEQILRYQSASEATDLMLAEARAALDLANEKLAQQSPAVAA</sequence>
<keyword evidence="1" id="KW-0175">Coiled coil</keyword>
<accession>A0A561EN84</accession>
<keyword evidence="3" id="KW-1185">Reference proteome</keyword>
<proteinExistence type="predicted"/>